<accession>A0ACC3A0K4</accession>
<organism evidence="1 2">
    <name type="scientific">Neophaeococcomyces mojaviensis</name>
    <dbReference type="NCBI Taxonomy" id="3383035"/>
    <lineage>
        <taxon>Eukaryota</taxon>
        <taxon>Fungi</taxon>
        <taxon>Dikarya</taxon>
        <taxon>Ascomycota</taxon>
        <taxon>Pezizomycotina</taxon>
        <taxon>Eurotiomycetes</taxon>
        <taxon>Chaetothyriomycetidae</taxon>
        <taxon>Chaetothyriales</taxon>
        <taxon>Chaetothyriales incertae sedis</taxon>
        <taxon>Neophaeococcomyces</taxon>
    </lineage>
</organism>
<gene>
    <name evidence="1" type="ORF">H2198_007268</name>
</gene>
<name>A0ACC3A0K4_9EURO</name>
<dbReference type="EMBL" id="JAPDRQ010000150">
    <property type="protein sequence ID" value="KAJ9653548.1"/>
    <property type="molecule type" value="Genomic_DNA"/>
</dbReference>
<comment type="caution">
    <text evidence="1">The sequence shown here is derived from an EMBL/GenBank/DDBJ whole genome shotgun (WGS) entry which is preliminary data.</text>
</comment>
<proteinExistence type="predicted"/>
<sequence>MSKLAEHILHMNINDSADAYSASDVEVVRELEQQQCTLSMSRCNSMELVRKALSVMTRLQTVSLAVHNGGVRNEWIDQVLPTLRVRAFEWSHPVGRRDVNHAKILQALENSPDLEELQVSEKELYMQEEVPYESHATEICSLIASLPSIKRLSVEGAGLTTKTLAILSQLQKLEDLRIYSSYRAAFHPDCPDHGCPSIPTANMPWLHLPNLKRLDLRFVCKHFTIQQLVPKDLTALRIEYFGAKDRLSVSDLHWLATHCPDLEQLELDIGDLNDIYLPAPELNIRWGAPSTEASGLFRVLCSFQSLQTLRLFPSYWQDGTMSPAPFKSSFQLAFMFRAIQKHNSCFRTLLVCISYGEYPFDLIPRMEEHSRPWKYVINDVGDGNLLLKTGFAANAEIHEMLFTAKNGMVTKGKKPVQPRTFIDDLTGWILPHYDLTNEEADSNS</sequence>
<evidence type="ECO:0000313" key="1">
    <source>
        <dbReference type="EMBL" id="KAJ9653548.1"/>
    </source>
</evidence>
<reference evidence="1" key="1">
    <citation type="submission" date="2022-10" db="EMBL/GenBank/DDBJ databases">
        <title>Culturing micro-colonial fungi from biological soil crusts in the Mojave desert and describing Neophaeococcomyces mojavensis, and introducing the new genera and species Taxawa tesnikishii.</title>
        <authorList>
            <person name="Kurbessoian T."/>
            <person name="Stajich J.E."/>
        </authorList>
    </citation>
    <scope>NUCLEOTIDE SEQUENCE</scope>
    <source>
        <strain evidence="1">JES_112</strain>
    </source>
</reference>
<evidence type="ECO:0000313" key="2">
    <source>
        <dbReference type="Proteomes" id="UP001172386"/>
    </source>
</evidence>
<keyword evidence="2" id="KW-1185">Reference proteome</keyword>
<protein>
    <submittedName>
        <fullName evidence="1">Uncharacterized protein</fullName>
    </submittedName>
</protein>
<dbReference type="Proteomes" id="UP001172386">
    <property type="component" value="Unassembled WGS sequence"/>
</dbReference>